<evidence type="ECO:0000313" key="4">
    <source>
        <dbReference type="Proteomes" id="UP000011693"/>
    </source>
</evidence>
<protein>
    <recommendedName>
        <fullName evidence="2">DUF7343 domain-containing protein</fullName>
    </recommendedName>
</protein>
<organism evidence="3 4">
    <name type="scientific">Natrialba chahannaoensis JCM 10990</name>
    <dbReference type="NCBI Taxonomy" id="1227492"/>
    <lineage>
        <taxon>Archaea</taxon>
        <taxon>Methanobacteriati</taxon>
        <taxon>Methanobacteriota</taxon>
        <taxon>Stenosarchaea group</taxon>
        <taxon>Halobacteria</taxon>
        <taxon>Halobacteriales</taxon>
        <taxon>Natrialbaceae</taxon>
        <taxon>Natrialba</taxon>
    </lineage>
</organism>
<comment type="caution">
    <text evidence="3">The sequence shown here is derived from an EMBL/GenBank/DDBJ whole genome shotgun (WGS) entry which is preliminary data.</text>
</comment>
<dbReference type="EMBL" id="AOIN01000091">
    <property type="protein sequence ID" value="ELY95308.1"/>
    <property type="molecule type" value="Genomic_DNA"/>
</dbReference>
<keyword evidence="1" id="KW-0812">Transmembrane</keyword>
<feature type="transmembrane region" description="Helical" evidence="1">
    <location>
        <begin position="133"/>
        <end position="154"/>
    </location>
</feature>
<dbReference type="InterPro" id="IPR055767">
    <property type="entry name" value="DUF7343"/>
</dbReference>
<sequence>MRGGHDGTETSEPLFAVTMTSTFRTSMHESHPVSTSVATLDSGSLFAQLGPTIRSGLGAAATAFTNTAVPCGGALCRVCNACGSSEVEIATVSLLGFGLGLFTLLSTLLAAPTLVLEFSLFSPSLFPLQASGLAHIAALLGMIVLALLGSLLAIRDRLDDRSSLGHEYESQREEFMTDQERVHQLISENGGRMKQSRIVDSVDWSKAKVSRLLAELEEDGQITKLRLGRENLVCLPGHEPTASKSPEQSNE</sequence>
<evidence type="ECO:0000256" key="1">
    <source>
        <dbReference type="SAM" id="Phobius"/>
    </source>
</evidence>
<reference evidence="3 4" key="1">
    <citation type="journal article" date="2014" name="PLoS Genet.">
        <title>Phylogenetically driven sequencing of extremely halophilic archaea reveals strategies for static and dynamic osmo-response.</title>
        <authorList>
            <person name="Becker E.A."/>
            <person name="Seitzer P.M."/>
            <person name="Tritt A."/>
            <person name="Larsen D."/>
            <person name="Krusor M."/>
            <person name="Yao A.I."/>
            <person name="Wu D."/>
            <person name="Madern D."/>
            <person name="Eisen J.A."/>
            <person name="Darling A.E."/>
            <person name="Facciotti M.T."/>
        </authorList>
    </citation>
    <scope>NUCLEOTIDE SEQUENCE [LARGE SCALE GENOMIC DNA]</scope>
    <source>
        <strain evidence="3 4">JCM 10990</strain>
    </source>
</reference>
<keyword evidence="1" id="KW-0472">Membrane</keyword>
<keyword evidence="4" id="KW-1185">Reference proteome</keyword>
<dbReference type="SUPFAM" id="SSF46785">
    <property type="entry name" value="Winged helix' DNA-binding domain"/>
    <property type="match status" value="1"/>
</dbReference>
<dbReference type="Proteomes" id="UP000011693">
    <property type="component" value="Unassembled WGS sequence"/>
</dbReference>
<proteinExistence type="predicted"/>
<dbReference type="Pfam" id="PF24034">
    <property type="entry name" value="DUF7343"/>
    <property type="match status" value="1"/>
</dbReference>
<dbReference type="AlphaFoldDB" id="M0AD79"/>
<feature type="transmembrane region" description="Helical" evidence="1">
    <location>
        <begin position="94"/>
        <end position="121"/>
    </location>
</feature>
<keyword evidence="1" id="KW-1133">Transmembrane helix</keyword>
<accession>M0AD79</accession>
<gene>
    <name evidence="3" type="ORF">C482_16743</name>
</gene>
<dbReference type="PATRIC" id="fig|1227492.4.peg.3335"/>
<feature type="domain" description="DUF7343" evidence="2">
    <location>
        <begin position="176"/>
        <end position="236"/>
    </location>
</feature>
<evidence type="ECO:0000313" key="3">
    <source>
        <dbReference type="EMBL" id="ELY95308.1"/>
    </source>
</evidence>
<name>M0AD79_9EURY</name>
<dbReference type="InterPro" id="IPR036390">
    <property type="entry name" value="WH_DNA-bd_sf"/>
</dbReference>
<evidence type="ECO:0000259" key="2">
    <source>
        <dbReference type="Pfam" id="PF24034"/>
    </source>
</evidence>